<dbReference type="InterPro" id="IPR007624">
    <property type="entry name" value="RNA_pol_sigma70_r3"/>
</dbReference>
<dbReference type="Pfam" id="PF04545">
    <property type="entry name" value="Sigma70_r4"/>
    <property type="match status" value="1"/>
</dbReference>
<dbReference type="PRINTS" id="PR00046">
    <property type="entry name" value="SIGMA70FCT"/>
</dbReference>
<reference evidence="8 9" key="1">
    <citation type="journal article" date="2008" name="Int. J. Syst. Evol. Microbiol.">
        <title>Nocardioides daphniae sp. nov., isolated from Daphnia cucullata (Crustacea: Cladocera).</title>
        <authorList>
            <person name="Toth E.M."/>
            <person name="Keki Z."/>
            <person name="Homonnay Z.G."/>
            <person name="Borsodi A.K."/>
            <person name="Marialigeti K."/>
            <person name="Schumann P."/>
        </authorList>
    </citation>
    <scope>NUCLEOTIDE SEQUENCE [LARGE SCALE GENOMIC DNA]</scope>
    <source>
        <strain evidence="8 9">JCM 16608</strain>
    </source>
</reference>
<evidence type="ECO:0000313" key="8">
    <source>
        <dbReference type="EMBL" id="QCC78148.1"/>
    </source>
</evidence>
<dbReference type="NCBIfam" id="TIGR02479">
    <property type="entry name" value="FliA_WhiG"/>
    <property type="match status" value="1"/>
</dbReference>
<dbReference type="NCBIfam" id="TIGR02937">
    <property type="entry name" value="sigma70-ECF"/>
    <property type="match status" value="1"/>
</dbReference>
<dbReference type="SUPFAM" id="SSF88659">
    <property type="entry name" value="Sigma3 and sigma4 domains of RNA polymerase sigma factors"/>
    <property type="match status" value="2"/>
</dbReference>
<dbReference type="GO" id="GO:0003677">
    <property type="term" value="F:DNA binding"/>
    <property type="evidence" value="ECO:0007669"/>
    <property type="project" value="UniProtKB-KW"/>
</dbReference>
<dbReference type="InterPro" id="IPR000943">
    <property type="entry name" value="RNA_pol_sigma70"/>
</dbReference>
<evidence type="ECO:0000259" key="5">
    <source>
        <dbReference type="Pfam" id="PF04539"/>
    </source>
</evidence>
<evidence type="ECO:0000313" key="9">
    <source>
        <dbReference type="Proteomes" id="UP000297025"/>
    </source>
</evidence>
<dbReference type="PANTHER" id="PTHR30385">
    <property type="entry name" value="SIGMA FACTOR F FLAGELLAR"/>
    <property type="match status" value="1"/>
</dbReference>
<dbReference type="EMBL" id="CP038462">
    <property type="protein sequence ID" value="QCC78148.1"/>
    <property type="molecule type" value="Genomic_DNA"/>
</dbReference>
<dbReference type="Proteomes" id="UP000297025">
    <property type="component" value="Chromosome"/>
</dbReference>
<dbReference type="PIRSF" id="PIRSF000770">
    <property type="entry name" value="RNA_pol_sigma-SigE/K"/>
    <property type="match status" value="1"/>
</dbReference>
<proteinExistence type="predicted"/>
<dbReference type="AlphaFoldDB" id="A0A4P7UFU8"/>
<dbReference type="CDD" id="cd06171">
    <property type="entry name" value="Sigma70_r4"/>
    <property type="match status" value="1"/>
</dbReference>
<dbReference type="Gene3D" id="1.10.1740.10">
    <property type="match status" value="1"/>
</dbReference>
<dbReference type="PANTHER" id="PTHR30385:SF7">
    <property type="entry name" value="RNA POLYMERASE SIGMA FACTOR FLIA"/>
    <property type="match status" value="1"/>
</dbReference>
<dbReference type="KEGG" id="ndp:E2C04_14880"/>
<evidence type="ECO:0000259" key="6">
    <source>
        <dbReference type="Pfam" id="PF04542"/>
    </source>
</evidence>
<organism evidence="8 9">
    <name type="scientific">Nocardioides daphniae</name>
    <dbReference type="NCBI Taxonomy" id="402297"/>
    <lineage>
        <taxon>Bacteria</taxon>
        <taxon>Bacillati</taxon>
        <taxon>Actinomycetota</taxon>
        <taxon>Actinomycetes</taxon>
        <taxon>Propionibacteriales</taxon>
        <taxon>Nocardioidaceae</taxon>
        <taxon>Nocardioides</taxon>
    </lineage>
</organism>
<keyword evidence="3" id="KW-0238">DNA-binding</keyword>
<dbReference type="GO" id="GO:0006352">
    <property type="term" value="P:DNA-templated transcription initiation"/>
    <property type="evidence" value="ECO:0007669"/>
    <property type="project" value="InterPro"/>
</dbReference>
<dbReference type="Pfam" id="PF04542">
    <property type="entry name" value="Sigma70_r2"/>
    <property type="match status" value="1"/>
</dbReference>
<dbReference type="InterPro" id="IPR013325">
    <property type="entry name" value="RNA_pol_sigma_r2"/>
</dbReference>
<keyword evidence="2" id="KW-0731">Sigma factor</keyword>
<feature type="domain" description="RNA polymerase sigma-70 region 4" evidence="7">
    <location>
        <begin position="179"/>
        <end position="228"/>
    </location>
</feature>
<gene>
    <name evidence="8" type="ORF">E2C04_14880</name>
</gene>
<evidence type="ECO:0000256" key="2">
    <source>
        <dbReference type="ARBA" id="ARBA00023082"/>
    </source>
</evidence>
<feature type="domain" description="RNA polymerase sigma-70 region 2" evidence="6">
    <location>
        <begin position="14"/>
        <end position="86"/>
    </location>
</feature>
<sequence>MTSETSTSPQRHELITATMPLVGHIVREMAGRVPNHVSRDDLTSAGLVALVRAADSFEDERGVPFARYAATRIRGALIDELRSVDWASRSVRRRARDLEETRHQLAVALGRVPSNAEVASATGMSLDEVIANDDDVARAQVLSLQGAPEDALDELVPADTATPEQLALHRERLTYMVEAVAELPERLRIVVTEYFLAERPMTEIAEQLGVSESRVSQIRAEALSLLREALNRELDPHLVAAPSRPEGCAARRRESYFAAVATRHAAALRPARVGVEARA</sequence>
<keyword evidence="4" id="KW-0804">Transcription</keyword>
<dbReference type="RefSeq" id="WP_135833186.1">
    <property type="nucleotide sequence ID" value="NZ_BMCK01000003.1"/>
</dbReference>
<dbReference type="InterPro" id="IPR007627">
    <property type="entry name" value="RNA_pol_sigma70_r2"/>
</dbReference>
<dbReference type="Pfam" id="PF04539">
    <property type="entry name" value="Sigma70_r3"/>
    <property type="match status" value="1"/>
</dbReference>
<dbReference type="InterPro" id="IPR013324">
    <property type="entry name" value="RNA_pol_sigma_r3/r4-like"/>
</dbReference>
<dbReference type="GO" id="GO:0003899">
    <property type="term" value="F:DNA-directed RNA polymerase activity"/>
    <property type="evidence" value="ECO:0007669"/>
    <property type="project" value="InterPro"/>
</dbReference>
<dbReference type="InterPro" id="IPR007630">
    <property type="entry name" value="RNA_pol_sigma70_r4"/>
</dbReference>
<evidence type="ECO:0000256" key="1">
    <source>
        <dbReference type="ARBA" id="ARBA00023015"/>
    </source>
</evidence>
<name>A0A4P7UFU8_9ACTN</name>
<dbReference type="InterPro" id="IPR014284">
    <property type="entry name" value="RNA_pol_sigma-70_dom"/>
</dbReference>
<accession>A0A4P7UFU8</accession>
<dbReference type="InterPro" id="IPR012845">
    <property type="entry name" value="RNA_pol_sigma_FliA_WhiG"/>
</dbReference>
<dbReference type="SUPFAM" id="SSF88946">
    <property type="entry name" value="Sigma2 domain of RNA polymerase sigma factors"/>
    <property type="match status" value="1"/>
</dbReference>
<dbReference type="GO" id="GO:0016987">
    <property type="term" value="F:sigma factor activity"/>
    <property type="evidence" value="ECO:0007669"/>
    <property type="project" value="UniProtKB-KW"/>
</dbReference>
<dbReference type="Gene3D" id="1.20.140.160">
    <property type="match status" value="1"/>
</dbReference>
<keyword evidence="1" id="KW-0805">Transcription regulation</keyword>
<protein>
    <submittedName>
        <fullName evidence="8">FliA/WhiG family RNA polymerase sigma factor</fullName>
    </submittedName>
</protein>
<feature type="domain" description="RNA polymerase sigma-70 region 3" evidence="5">
    <location>
        <begin position="96"/>
        <end position="165"/>
    </location>
</feature>
<dbReference type="OrthoDB" id="9799825at2"/>
<evidence type="ECO:0000259" key="7">
    <source>
        <dbReference type="Pfam" id="PF04545"/>
    </source>
</evidence>
<evidence type="ECO:0000256" key="4">
    <source>
        <dbReference type="ARBA" id="ARBA00023163"/>
    </source>
</evidence>
<evidence type="ECO:0000256" key="3">
    <source>
        <dbReference type="ARBA" id="ARBA00023125"/>
    </source>
</evidence>